<evidence type="ECO:0000256" key="1">
    <source>
        <dbReference type="ARBA" id="ARBA00001946"/>
    </source>
</evidence>
<dbReference type="PANTHER" id="PTHR45138:SF9">
    <property type="entry name" value="DIGUANYLATE CYCLASE DGCM-RELATED"/>
    <property type="match status" value="1"/>
</dbReference>
<dbReference type="InterPro" id="IPR050469">
    <property type="entry name" value="Diguanylate_Cyclase"/>
</dbReference>
<evidence type="ECO:0000313" key="6">
    <source>
        <dbReference type="EMBL" id="EAT12832.1"/>
    </source>
</evidence>
<protein>
    <recommendedName>
        <fullName evidence="2">diguanylate cyclase</fullName>
        <ecNumber evidence="2">2.7.7.65</ecNumber>
    </recommendedName>
</protein>
<dbReference type="InterPro" id="IPR043128">
    <property type="entry name" value="Rev_trsase/Diguanyl_cyclase"/>
</dbReference>
<dbReference type="EMBL" id="AAQH01000004">
    <property type="protein sequence ID" value="EAT12832.1"/>
    <property type="molecule type" value="Genomic_DNA"/>
</dbReference>
<evidence type="ECO:0000259" key="5">
    <source>
        <dbReference type="PROSITE" id="PS50887"/>
    </source>
</evidence>
<comment type="cofactor">
    <cofactor evidence="1">
        <name>Mg(2+)</name>
        <dbReference type="ChEBI" id="CHEBI:18420"/>
    </cofactor>
</comment>
<sequence length="364" mass="41184">MDFLQRSIPGVLIYAFMWPMLAWGMEFNDRAPTFSYTFSTLFIVTSILRLAHGILTQPFYAANPNAWRMTMYVLAFIHSCTLALLFILVLIIPEYRDLAMAVALIVVGLLSGASASLSPKPIFTQFYIGSLAFPATLVSFLVEEFRFLSPLFAATWIYFIFLGRRFYNEYQRAFHIEMRLKENQVKLERLNETDTLTGIYNRQYFDNALDMQWDLASRSENSLSILFLDLDHFKKINDNFGHLAGDQVLCHAAHLFSEIARRKTDMIARYGGEEFAIILPATEKQDALDLAEQIRHAIENTPCRSDQGLIHLTVSIGVNSVVPSPQGSPVTFLDQADQALYQAKNNGRNQIMFAAAQAGSTSLD</sequence>
<dbReference type="PANTHER" id="PTHR45138">
    <property type="entry name" value="REGULATORY COMPONENTS OF SENSORY TRANSDUCTION SYSTEM"/>
    <property type="match status" value="1"/>
</dbReference>
<feature type="transmembrane region" description="Helical" evidence="4">
    <location>
        <begin position="148"/>
        <end position="167"/>
    </location>
</feature>
<accession>Q1N3P2</accession>
<evidence type="ECO:0000313" key="7">
    <source>
        <dbReference type="Proteomes" id="UP000004263"/>
    </source>
</evidence>
<dbReference type="SMART" id="SM00267">
    <property type="entry name" value="GGDEF"/>
    <property type="match status" value="1"/>
</dbReference>
<proteinExistence type="predicted"/>
<dbReference type="EC" id="2.7.7.65" evidence="2"/>
<feature type="transmembrane region" description="Helical" evidence="4">
    <location>
        <begin position="124"/>
        <end position="142"/>
    </location>
</feature>
<feature type="transmembrane region" description="Helical" evidence="4">
    <location>
        <begin position="7"/>
        <end position="25"/>
    </location>
</feature>
<keyword evidence="4" id="KW-0812">Transmembrane</keyword>
<dbReference type="Gene3D" id="3.30.70.270">
    <property type="match status" value="1"/>
</dbReference>
<dbReference type="FunFam" id="3.30.70.270:FF:000001">
    <property type="entry name" value="Diguanylate cyclase domain protein"/>
    <property type="match status" value="1"/>
</dbReference>
<dbReference type="HOGENOM" id="CLU_000445_11_2_6"/>
<dbReference type="PROSITE" id="PS50887">
    <property type="entry name" value="GGDEF"/>
    <property type="match status" value="1"/>
</dbReference>
<dbReference type="AlphaFoldDB" id="Q1N3P2"/>
<dbReference type="SUPFAM" id="SSF55073">
    <property type="entry name" value="Nucleotide cyclase"/>
    <property type="match status" value="1"/>
</dbReference>
<evidence type="ECO:0000256" key="2">
    <source>
        <dbReference type="ARBA" id="ARBA00012528"/>
    </source>
</evidence>
<dbReference type="GO" id="GO:0005886">
    <property type="term" value="C:plasma membrane"/>
    <property type="evidence" value="ECO:0007669"/>
    <property type="project" value="TreeGrafter"/>
</dbReference>
<organism evidence="6 7">
    <name type="scientific">Bermanella marisrubri</name>
    <dbReference type="NCBI Taxonomy" id="207949"/>
    <lineage>
        <taxon>Bacteria</taxon>
        <taxon>Pseudomonadati</taxon>
        <taxon>Pseudomonadota</taxon>
        <taxon>Gammaproteobacteria</taxon>
        <taxon>Oceanospirillales</taxon>
        <taxon>Oceanospirillaceae</taxon>
        <taxon>Bermanella</taxon>
    </lineage>
</organism>
<dbReference type="Pfam" id="PF00990">
    <property type="entry name" value="GGDEF"/>
    <property type="match status" value="1"/>
</dbReference>
<dbReference type="InterPro" id="IPR000160">
    <property type="entry name" value="GGDEF_dom"/>
</dbReference>
<name>Q1N3P2_9GAMM</name>
<dbReference type="CDD" id="cd01949">
    <property type="entry name" value="GGDEF"/>
    <property type="match status" value="1"/>
</dbReference>
<evidence type="ECO:0000256" key="4">
    <source>
        <dbReference type="SAM" id="Phobius"/>
    </source>
</evidence>
<comment type="catalytic activity">
    <reaction evidence="3">
        <text>2 GTP = 3',3'-c-di-GMP + 2 diphosphate</text>
        <dbReference type="Rhea" id="RHEA:24898"/>
        <dbReference type="ChEBI" id="CHEBI:33019"/>
        <dbReference type="ChEBI" id="CHEBI:37565"/>
        <dbReference type="ChEBI" id="CHEBI:58805"/>
        <dbReference type="EC" id="2.7.7.65"/>
    </reaction>
</comment>
<reference evidence="6 7" key="1">
    <citation type="submission" date="2006-03" db="EMBL/GenBank/DDBJ databases">
        <authorList>
            <person name="Pinhassi J."/>
            <person name="Pedros-Alio C."/>
            <person name="Ferriera S."/>
            <person name="Johnson J."/>
            <person name="Kravitz S."/>
            <person name="Halpern A."/>
            <person name="Remington K."/>
            <person name="Beeson K."/>
            <person name="Tran B."/>
            <person name="Rogers Y.-H."/>
            <person name="Friedman R."/>
            <person name="Venter J.C."/>
        </authorList>
    </citation>
    <scope>NUCLEOTIDE SEQUENCE [LARGE SCALE GENOMIC DNA]</scope>
    <source>
        <strain evidence="6 7">RED65</strain>
    </source>
</reference>
<dbReference type="GO" id="GO:0052621">
    <property type="term" value="F:diguanylate cyclase activity"/>
    <property type="evidence" value="ECO:0007669"/>
    <property type="project" value="UniProtKB-EC"/>
</dbReference>
<dbReference type="STRING" id="207949.RED65_12204"/>
<keyword evidence="4" id="KW-0472">Membrane</keyword>
<dbReference type="InterPro" id="IPR029787">
    <property type="entry name" value="Nucleotide_cyclase"/>
</dbReference>
<dbReference type="GO" id="GO:1902201">
    <property type="term" value="P:negative regulation of bacterial-type flagellum-dependent cell motility"/>
    <property type="evidence" value="ECO:0007669"/>
    <property type="project" value="TreeGrafter"/>
</dbReference>
<comment type="caution">
    <text evidence="6">The sequence shown here is derived from an EMBL/GenBank/DDBJ whole genome shotgun (WGS) entry which is preliminary data.</text>
</comment>
<gene>
    <name evidence="6" type="ORF">RED65_12204</name>
</gene>
<feature type="transmembrane region" description="Helical" evidence="4">
    <location>
        <begin position="31"/>
        <end position="51"/>
    </location>
</feature>
<dbReference type="NCBIfam" id="TIGR00254">
    <property type="entry name" value="GGDEF"/>
    <property type="match status" value="1"/>
</dbReference>
<dbReference type="Proteomes" id="UP000004263">
    <property type="component" value="Unassembled WGS sequence"/>
</dbReference>
<dbReference type="GO" id="GO:0043709">
    <property type="term" value="P:cell adhesion involved in single-species biofilm formation"/>
    <property type="evidence" value="ECO:0007669"/>
    <property type="project" value="TreeGrafter"/>
</dbReference>
<keyword evidence="4" id="KW-1133">Transmembrane helix</keyword>
<feature type="transmembrane region" description="Helical" evidence="4">
    <location>
        <begin position="98"/>
        <end position="117"/>
    </location>
</feature>
<keyword evidence="7" id="KW-1185">Reference proteome</keyword>
<evidence type="ECO:0000256" key="3">
    <source>
        <dbReference type="ARBA" id="ARBA00034247"/>
    </source>
</evidence>
<feature type="transmembrane region" description="Helical" evidence="4">
    <location>
        <begin position="72"/>
        <end position="92"/>
    </location>
</feature>
<feature type="domain" description="GGDEF" evidence="5">
    <location>
        <begin position="221"/>
        <end position="356"/>
    </location>
</feature>